<keyword evidence="6" id="KW-0472">Membrane</keyword>
<dbReference type="HAMAP" id="MF_00937">
    <property type="entry name" value="ParC_type2"/>
    <property type="match status" value="1"/>
</dbReference>
<evidence type="ECO:0000256" key="4">
    <source>
        <dbReference type="ARBA" id="ARBA00023029"/>
    </source>
</evidence>
<dbReference type="GO" id="GO:0009330">
    <property type="term" value="C:DNA topoisomerase type II (double strand cut, ATP-hydrolyzing) complex"/>
    <property type="evidence" value="ECO:0007669"/>
    <property type="project" value="TreeGrafter"/>
</dbReference>
<dbReference type="NCBIfam" id="TIGR01061">
    <property type="entry name" value="parC_Gpos"/>
    <property type="match status" value="1"/>
</dbReference>
<evidence type="ECO:0000313" key="10">
    <source>
        <dbReference type="EMBL" id="ADK86685.1"/>
    </source>
</evidence>
<evidence type="ECO:0000256" key="2">
    <source>
        <dbReference type="ARBA" id="ARBA00012895"/>
    </source>
</evidence>
<dbReference type="InterPro" id="IPR013758">
    <property type="entry name" value="Topo_IIA_A/C_ab"/>
</dbReference>
<dbReference type="RefSeq" id="WP_014325358.1">
    <property type="nucleotide sequence ID" value="NZ_CP010546.1"/>
</dbReference>
<name>A0A0H3DLN1_MYCPB</name>
<dbReference type="PANTHER" id="PTHR43493">
    <property type="entry name" value="DNA GYRASE/TOPOISOMERASE SUBUNIT A"/>
    <property type="match status" value="1"/>
</dbReference>
<dbReference type="SUPFAM" id="SSF56719">
    <property type="entry name" value="Type II DNA topoisomerase"/>
    <property type="match status" value="1"/>
</dbReference>
<dbReference type="PATRIC" id="fig|722438.3.peg.131"/>
<evidence type="ECO:0000256" key="3">
    <source>
        <dbReference type="ARBA" id="ARBA00022475"/>
    </source>
</evidence>
<comment type="catalytic activity">
    <reaction evidence="1 8">
        <text>ATP-dependent breakage, passage and rejoining of double-stranded DNA.</text>
        <dbReference type="EC" id="5.6.2.2"/>
    </reaction>
</comment>
<dbReference type="Gene3D" id="3.30.1360.40">
    <property type="match status" value="1"/>
</dbReference>
<keyword evidence="5 8" id="KW-0238">DNA-binding</keyword>
<evidence type="ECO:0000256" key="5">
    <source>
        <dbReference type="ARBA" id="ARBA00023125"/>
    </source>
</evidence>
<dbReference type="KEGG" id="mpj:MPNE_0142"/>
<sequence>MEKNKQALLLQAIEDVFAFSFSKYAKYIIQDRALPDLRDGLKPVQRRILYGMYQMGLKPTSPYKKSARAVGEIMGKYHPHGDASIYDAIVRMSQAWKNNLTTISIHGNNGSIDGDNAAAMRYTEARLSPYGFELLKDIEKQLVPFVNNFDDSEVEPSVLPTLLPNLFINGTSGIAAGYATNIAPHNVGELLDGLSYRIENPDCDLKAILKIVKGPDFPTGGLVYFEQELANIYQTGKGKFVIQAKYETNTAFGQNQIVITEIPYETVKANIVKQIEELISDNKLSALESVIDSSDRSGIRIIINHKDFLSADKIMAFLFKHTQLQVNFNLNNTVIANRCPVRVGLLAYFDQFLAFAHELIINSAKYDLALANKRLEIIKGLIKAVSMIDEIIRLIRRATDKQDAKTKLIDKYAFTLNQAEAIVSLRLYQLTNTDIKVLFAEQKELEQTIQTAECLIAKPQARNQLLQAQFFQYKKQFNQPRRAQIVGLIEKQKVQDSDFIEHKEVGLLISHDGIYFKFEPEQLAKHLVEFKSEQDQLIFGGVVQNSDYFFMVTSLGNIITVPIYKTLSNTKTKMNELLAKKPILMEDEKLVLAGIVNPDKMEQQLLVLTSQCGMVKRVELSKVINTKQIKSSCCMALRERDKLVNAFVQTKREPKLVCLVSSSNSFATFLAEEIPIISNKGIGVKGIKLKAEEKVRFAMPLQDNDALVVINSDGGVYNFEVVELAVASRMSVGKKLIPKTKTPVSCFAANKHSEIIGHRGKNGSDLFTLNELNRLPKSTVSQMRLFKWS</sequence>
<dbReference type="GO" id="GO:0005737">
    <property type="term" value="C:cytoplasm"/>
    <property type="evidence" value="ECO:0007669"/>
    <property type="project" value="TreeGrafter"/>
</dbReference>
<dbReference type="EC" id="5.6.2.2" evidence="2"/>
<evidence type="ECO:0000313" key="11">
    <source>
        <dbReference type="Proteomes" id="UP000007756"/>
    </source>
</evidence>
<evidence type="ECO:0000256" key="8">
    <source>
        <dbReference type="PROSITE-ProRule" id="PRU01384"/>
    </source>
</evidence>
<dbReference type="InterPro" id="IPR006691">
    <property type="entry name" value="GyrA/parC_rep"/>
</dbReference>
<dbReference type="GO" id="GO:0005524">
    <property type="term" value="F:ATP binding"/>
    <property type="evidence" value="ECO:0007669"/>
    <property type="project" value="InterPro"/>
</dbReference>
<proteinExistence type="inferred from homology"/>
<organism evidence="10 11">
    <name type="scientific">Mycoplasmoides pneumoniae (strain ATCC 15531 / DSM 23978 / CIP 103766 / NBRC 14401 / NCTC 10119 / FH)</name>
    <name type="common">Mycoplasma pneumoniae</name>
    <dbReference type="NCBI Taxonomy" id="722438"/>
    <lineage>
        <taxon>Bacteria</taxon>
        <taxon>Bacillati</taxon>
        <taxon>Mycoplasmatota</taxon>
        <taxon>Mycoplasmoidales</taxon>
        <taxon>Mycoplasmoidaceae</taxon>
        <taxon>Mycoplasmoides</taxon>
    </lineage>
</organism>
<dbReference type="InterPro" id="IPR002205">
    <property type="entry name" value="Topo_IIA_dom_A"/>
</dbReference>
<evidence type="ECO:0000256" key="7">
    <source>
        <dbReference type="ARBA" id="ARBA00023235"/>
    </source>
</evidence>
<dbReference type="GeneID" id="66609227"/>
<dbReference type="InterPro" id="IPR013757">
    <property type="entry name" value="Topo_IIA_A_a_sf"/>
</dbReference>
<dbReference type="CDD" id="cd00187">
    <property type="entry name" value="TOP4c"/>
    <property type="match status" value="1"/>
</dbReference>
<protein>
    <recommendedName>
        <fullName evidence="2">DNA topoisomerase (ATP-hydrolyzing)</fullName>
        <ecNumber evidence="2">5.6.2.2</ecNumber>
    </recommendedName>
</protein>
<keyword evidence="7 8" id="KW-0413">Isomerase</keyword>
<dbReference type="Gene3D" id="1.10.268.10">
    <property type="entry name" value="Topoisomerase, domain 3"/>
    <property type="match status" value="1"/>
</dbReference>
<dbReference type="Pfam" id="PF03989">
    <property type="entry name" value="DNA_gyraseA_C"/>
    <property type="match status" value="4"/>
</dbReference>
<dbReference type="InterPro" id="IPR050220">
    <property type="entry name" value="Type_II_DNA_Topoisomerases"/>
</dbReference>
<evidence type="ECO:0000256" key="6">
    <source>
        <dbReference type="ARBA" id="ARBA00023136"/>
    </source>
</evidence>
<dbReference type="SMART" id="SM00434">
    <property type="entry name" value="TOP4c"/>
    <property type="match status" value="1"/>
</dbReference>
<accession>A0A0H3DLN1</accession>
<dbReference type="PANTHER" id="PTHR43493:SF9">
    <property type="entry name" value="DNA TOPOISOMERASE 4 SUBUNIT A"/>
    <property type="match status" value="1"/>
</dbReference>
<reference evidence="10 11" key="1">
    <citation type="journal article" date="2010" name="Appl. Environ. Microbiol.">
        <title>Targeted chromosomal knockouts in Mycoplasma pneumoniae.</title>
        <authorList>
            <person name="Krishnakumar R."/>
            <person name="Assad-Garcia N."/>
            <person name="Benders G.A."/>
            <person name="Phan Q."/>
            <person name="Montague M.G."/>
            <person name="Glass J.I."/>
        </authorList>
    </citation>
    <scope>NUCLEOTIDE SEQUENCE [LARGE SCALE GENOMIC DNA]</scope>
    <source>
        <strain evidence="11">ATCC 15531 / DSM 22911 / NBRC 14401 / NCTC 10119 / FH</strain>
    </source>
</reference>
<evidence type="ECO:0000256" key="1">
    <source>
        <dbReference type="ARBA" id="ARBA00000185"/>
    </source>
</evidence>
<dbReference type="PaxDb" id="722438-MPNE_0142"/>
<dbReference type="GO" id="GO:0006265">
    <property type="term" value="P:DNA topological change"/>
    <property type="evidence" value="ECO:0007669"/>
    <property type="project" value="UniProtKB-UniRule"/>
</dbReference>
<dbReference type="Pfam" id="PF00521">
    <property type="entry name" value="DNA_topoisoIV"/>
    <property type="match status" value="1"/>
</dbReference>
<feature type="active site" description="O-(5'-phospho-DNA)-tyrosine intermediate" evidence="8">
    <location>
        <position position="122"/>
    </location>
</feature>
<gene>
    <name evidence="10" type="primary">parC</name>
    <name evidence="10" type="ordered locus">MPNE_0142</name>
</gene>
<dbReference type="InterPro" id="IPR005741">
    <property type="entry name" value="TopoIV_A_Gpos"/>
</dbReference>
<dbReference type="AlphaFoldDB" id="A0A0H3DLN1"/>
<dbReference type="SUPFAM" id="SSF101904">
    <property type="entry name" value="GyrA/ParC C-terminal domain-like"/>
    <property type="match status" value="1"/>
</dbReference>
<dbReference type="GO" id="GO:0034335">
    <property type="term" value="F:DNA negative supercoiling activity"/>
    <property type="evidence" value="ECO:0007669"/>
    <property type="project" value="UniProtKB-ARBA"/>
</dbReference>
<dbReference type="GO" id="GO:0003677">
    <property type="term" value="F:DNA binding"/>
    <property type="evidence" value="ECO:0007669"/>
    <property type="project" value="UniProtKB-UniRule"/>
</dbReference>
<dbReference type="Gene3D" id="2.120.10.90">
    <property type="entry name" value="DNA gyrase/topoisomerase IV, subunit A, C-terminal"/>
    <property type="match status" value="1"/>
</dbReference>
<dbReference type="eggNOG" id="COG0188">
    <property type="taxonomic scope" value="Bacteria"/>
</dbReference>
<dbReference type="HOGENOM" id="CLU_002977_4_1_14"/>
<dbReference type="Gene3D" id="3.90.199.10">
    <property type="entry name" value="Topoisomerase II, domain 5"/>
    <property type="match status" value="1"/>
</dbReference>
<feature type="domain" description="Topo IIA-type catalytic" evidence="9">
    <location>
        <begin position="34"/>
        <end position="499"/>
    </location>
</feature>
<dbReference type="EMBL" id="CP002077">
    <property type="protein sequence ID" value="ADK86685.1"/>
    <property type="molecule type" value="Genomic_DNA"/>
</dbReference>
<dbReference type="InterPro" id="IPR013760">
    <property type="entry name" value="Topo_IIA-like_dom_sf"/>
</dbReference>
<keyword evidence="4 8" id="KW-0799">Topoisomerase</keyword>
<evidence type="ECO:0000259" key="9">
    <source>
        <dbReference type="PROSITE" id="PS52040"/>
    </source>
</evidence>
<dbReference type="InterPro" id="IPR035516">
    <property type="entry name" value="Gyrase/topoIV_suA_C"/>
</dbReference>
<dbReference type="PROSITE" id="PS52040">
    <property type="entry name" value="TOPO_IIA"/>
    <property type="match status" value="1"/>
</dbReference>
<dbReference type="Proteomes" id="UP000007756">
    <property type="component" value="Chromosome"/>
</dbReference>
<dbReference type="NCBIfam" id="NF004044">
    <property type="entry name" value="PRK05561.1"/>
    <property type="match status" value="1"/>
</dbReference>
<dbReference type="STRING" id="722438.F539_00715"/>
<dbReference type="GO" id="GO:0005694">
    <property type="term" value="C:chromosome"/>
    <property type="evidence" value="ECO:0007669"/>
    <property type="project" value="InterPro"/>
</dbReference>
<keyword evidence="3" id="KW-1003">Cell membrane</keyword>